<dbReference type="EMBL" id="CATQJA010002651">
    <property type="protein sequence ID" value="CAJ0577755.1"/>
    <property type="molecule type" value="Genomic_DNA"/>
</dbReference>
<dbReference type="InterPro" id="IPR001452">
    <property type="entry name" value="SH3_domain"/>
</dbReference>
<dbReference type="SMART" id="SM00721">
    <property type="entry name" value="BAR"/>
    <property type="match status" value="1"/>
</dbReference>
<evidence type="ECO:0000259" key="9">
    <source>
        <dbReference type="PROSITE" id="PS51021"/>
    </source>
</evidence>
<evidence type="ECO:0000259" key="8">
    <source>
        <dbReference type="PROSITE" id="PS50002"/>
    </source>
</evidence>
<feature type="compositionally biased region" description="Low complexity" evidence="7">
    <location>
        <begin position="269"/>
        <end position="283"/>
    </location>
</feature>
<dbReference type="Pfam" id="PF07653">
    <property type="entry name" value="SH3_2"/>
    <property type="match status" value="1"/>
</dbReference>
<dbReference type="Pfam" id="PF03114">
    <property type="entry name" value="BAR"/>
    <property type="match status" value="1"/>
</dbReference>
<comment type="subcellular location">
    <subcellularLocation>
        <location evidence="1">Membrane</location>
        <topology evidence="1">Peripheral membrane protein</topology>
    </subcellularLocation>
</comment>
<gene>
    <name evidence="10" type="ORF">MSPICULIGERA_LOCUS16022</name>
</gene>
<feature type="non-terminal residue" evidence="10">
    <location>
        <position position="363"/>
    </location>
</feature>
<dbReference type="PROSITE" id="PS50002">
    <property type="entry name" value="SH3"/>
    <property type="match status" value="1"/>
</dbReference>
<evidence type="ECO:0000256" key="6">
    <source>
        <dbReference type="PROSITE-ProRule" id="PRU00192"/>
    </source>
</evidence>
<sequence length="363" mass="40605">MSLSGLRKQFNKANQYLSETMGAAEATKLDDTFNNMENKIDATNNLITEIVVNTNEYLQPNPATRARMATMGAVSKLRGTTKTSPYPQTEGNLADTMAKFSTQLGDESVLGKALLDSSEAYRQMADIKYQMEESIQHNFITPLMHLQTNELKEVNHHRTKLKGRRLDYDCKKRKGTRDEELIQAEEKLEESKKLAEMAMHNVLTNDVEQISQLAALVQAQLEFHHQTAQVLENLQQALGQRINEASMRPRMEHFPKPVLVDRTPRSRSPVDAPPSYAASSSPSHTVNGAGPLPPKQTPQAQTKSPSAKVLFDFVAENEGELELKEGQMVELVSQIDENWFEGKVNGKAGLFPINYVEVVVPLK</sequence>
<dbReference type="GO" id="GO:0005737">
    <property type="term" value="C:cytoplasm"/>
    <property type="evidence" value="ECO:0007669"/>
    <property type="project" value="InterPro"/>
</dbReference>
<comment type="caution">
    <text evidence="10">The sequence shown here is derived from an EMBL/GenBank/DDBJ whole genome shotgun (WGS) entry which is preliminary data.</text>
</comment>
<evidence type="ECO:0000256" key="4">
    <source>
        <dbReference type="ARBA" id="ARBA00023054"/>
    </source>
</evidence>
<dbReference type="PANTHER" id="PTHR14167">
    <property type="entry name" value="SH3 DOMAIN-CONTAINING"/>
    <property type="match status" value="1"/>
</dbReference>
<dbReference type="Gene3D" id="2.30.30.40">
    <property type="entry name" value="SH3 Domains"/>
    <property type="match status" value="1"/>
</dbReference>
<evidence type="ECO:0000256" key="2">
    <source>
        <dbReference type="ARBA" id="ARBA00006697"/>
    </source>
</evidence>
<proteinExistence type="inferred from homology"/>
<feature type="domain" description="BAR" evidence="9">
    <location>
        <begin position="18"/>
        <end position="247"/>
    </location>
</feature>
<dbReference type="GO" id="GO:0016191">
    <property type="term" value="P:synaptic vesicle uncoating"/>
    <property type="evidence" value="ECO:0007669"/>
    <property type="project" value="TreeGrafter"/>
</dbReference>
<name>A0AA36CYL8_9BILA</name>
<organism evidence="10 11">
    <name type="scientific">Mesorhabditis spiculigera</name>
    <dbReference type="NCBI Taxonomy" id="96644"/>
    <lineage>
        <taxon>Eukaryota</taxon>
        <taxon>Metazoa</taxon>
        <taxon>Ecdysozoa</taxon>
        <taxon>Nematoda</taxon>
        <taxon>Chromadorea</taxon>
        <taxon>Rhabditida</taxon>
        <taxon>Rhabditina</taxon>
        <taxon>Rhabditomorpha</taxon>
        <taxon>Rhabditoidea</taxon>
        <taxon>Rhabditidae</taxon>
        <taxon>Mesorhabditinae</taxon>
        <taxon>Mesorhabditis</taxon>
    </lineage>
</organism>
<dbReference type="SMART" id="SM00326">
    <property type="entry name" value="SH3"/>
    <property type="match status" value="1"/>
</dbReference>
<dbReference type="InterPro" id="IPR027267">
    <property type="entry name" value="AH/BAR_dom_sf"/>
</dbReference>
<dbReference type="CDD" id="cd07592">
    <property type="entry name" value="BAR_Endophilin_A"/>
    <property type="match status" value="1"/>
</dbReference>
<dbReference type="InterPro" id="IPR050384">
    <property type="entry name" value="Endophilin_SH3RF"/>
</dbReference>
<keyword evidence="5" id="KW-0472">Membrane</keyword>
<dbReference type="SUPFAM" id="SSF103657">
    <property type="entry name" value="BAR/IMD domain-like"/>
    <property type="match status" value="1"/>
</dbReference>
<dbReference type="InterPro" id="IPR004148">
    <property type="entry name" value="BAR_dom"/>
</dbReference>
<evidence type="ECO:0000256" key="5">
    <source>
        <dbReference type="ARBA" id="ARBA00023136"/>
    </source>
</evidence>
<keyword evidence="3 6" id="KW-0728">SH3 domain</keyword>
<dbReference type="SUPFAM" id="SSF50044">
    <property type="entry name" value="SH3-domain"/>
    <property type="match status" value="1"/>
</dbReference>
<accession>A0AA36CYL8</accession>
<dbReference type="AlphaFoldDB" id="A0AA36CYL8"/>
<protein>
    <submittedName>
        <fullName evidence="10">Uncharacterized protein</fullName>
    </submittedName>
</protein>
<evidence type="ECO:0000313" key="10">
    <source>
        <dbReference type="EMBL" id="CAJ0577755.1"/>
    </source>
</evidence>
<dbReference type="PROSITE" id="PS51021">
    <property type="entry name" value="BAR"/>
    <property type="match status" value="1"/>
</dbReference>
<evidence type="ECO:0000256" key="1">
    <source>
        <dbReference type="ARBA" id="ARBA00004170"/>
    </source>
</evidence>
<evidence type="ECO:0000256" key="3">
    <source>
        <dbReference type="ARBA" id="ARBA00022443"/>
    </source>
</evidence>
<evidence type="ECO:0000313" key="11">
    <source>
        <dbReference type="Proteomes" id="UP001177023"/>
    </source>
</evidence>
<feature type="region of interest" description="Disordered" evidence="7">
    <location>
        <begin position="245"/>
        <end position="305"/>
    </location>
</feature>
<dbReference type="PANTHER" id="PTHR14167:SF81">
    <property type="entry name" value="ENDOPHILIN-A"/>
    <property type="match status" value="1"/>
</dbReference>
<evidence type="ECO:0000256" key="7">
    <source>
        <dbReference type="SAM" id="MobiDB-lite"/>
    </source>
</evidence>
<dbReference type="GO" id="GO:0098793">
    <property type="term" value="C:presynapse"/>
    <property type="evidence" value="ECO:0007669"/>
    <property type="project" value="TreeGrafter"/>
</dbReference>
<feature type="domain" description="SH3" evidence="8">
    <location>
        <begin position="302"/>
        <end position="361"/>
    </location>
</feature>
<dbReference type="PRINTS" id="PR00452">
    <property type="entry name" value="SH3DOMAIN"/>
</dbReference>
<dbReference type="GO" id="GO:0098978">
    <property type="term" value="C:glutamatergic synapse"/>
    <property type="evidence" value="ECO:0007669"/>
    <property type="project" value="TreeGrafter"/>
</dbReference>
<keyword evidence="11" id="KW-1185">Reference proteome</keyword>
<dbReference type="Proteomes" id="UP001177023">
    <property type="component" value="Unassembled WGS sequence"/>
</dbReference>
<reference evidence="10" key="1">
    <citation type="submission" date="2023-06" db="EMBL/GenBank/DDBJ databases">
        <authorList>
            <person name="Delattre M."/>
        </authorList>
    </citation>
    <scope>NUCLEOTIDE SEQUENCE</scope>
    <source>
        <strain evidence="10">AF72</strain>
    </source>
</reference>
<dbReference type="InterPro" id="IPR036028">
    <property type="entry name" value="SH3-like_dom_sf"/>
</dbReference>
<dbReference type="Gene3D" id="1.20.1270.60">
    <property type="entry name" value="Arfaptin homology (AH) domain/BAR domain"/>
    <property type="match status" value="1"/>
</dbReference>
<keyword evidence="4" id="KW-0175">Coiled coil</keyword>
<comment type="similarity">
    <text evidence="2">Belongs to the endophilin family.</text>
</comment>